<keyword evidence="4 7" id="KW-0812">Transmembrane</keyword>
<evidence type="ECO:0000256" key="6">
    <source>
        <dbReference type="ARBA" id="ARBA00023136"/>
    </source>
</evidence>
<dbReference type="EMBL" id="BMXG01000010">
    <property type="protein sequence ID" value="GHC02716.1"/>
    <property type="molecule type" value="Genomic_DNA"/>
</dbReference>
<dbReference type="GO" id="GO:0005886">
    <property type="term" value="C:plasma membrane"/>
    <property type="evidence" value="ECO:0007669"/>
    <property type="project" value="UniProtKB-SubCell"/>
</dbReference>
<evidence type="ECO:0000256" key="1">
    <source>
        <dbReference type="ARBA" id="ARBA00004162"/>
    </source>
</evidence>
<dbReference type="RefSeq" id="WP_234043829.1">
    <property type="nucleotide sequence ID" value="NZ_BMXG01000010.1"/>
</dbReference>
<keyword evidence="5 8" id="KW-1133">Transmembrane helix</keyword>
<dbReference type="PANTHER" id="PTHR30558:SF3">
    <property type="entry name" value="BIOPOLYMER TRANSPORT PROTEIN EXBD-RELATED"/>
    <property type="match status" value="1"/>
</dbReference>
<keyword evidence="6 8" id="KW-0472">Membrane</keyword>
<evidence type="ECO:0000256" key="3">
    <source>
        <dbReference type="ARBA" id="ARBA00022475"/>
    </source>
</evidence>
<gene>
    <name evidence="9" type="ORF">GCM10007047_19200</name>
</gene>
<comment type="caution">
    <text evidence="9">The sequence shown here is derived from an EMBL/GenBank/DDBJ whole genome shotgun (WGS) entry which is preliminary data.</text>
</comment>
<dbReference type="AlphaFoldDB" id="A0A8J3DBV2"/>
<comment type="subcellular location">
    <subcellularLocation>
        <location evidence="1">Cell membrane</location>
        <topology evidence="1">Single-pass membrane protein</topology>
    </subcellularLocation>
    <subcellularLocation>
        <location evidence="7">Cell membrane</location>
        <topology evidence="7">Single-pass type II membrane protein</topology>
    </subcellularLocation>
</comment>
<evidence type="ECO:0000256" key="2">
    <source>
        <dbReference type="ARBA" id="ARBA00005811"/>
    </source>
</evidence>
<feature type="transmembrane region" description="Helical" evidence="8">
    <location>
        <begin position="16"/>
        <end position="36"/>
    </location>
</feature>
<sequence>MRLRYKSEDEVEEVPITPLIDCVFLLIIFFLVTGMFKRFEMLIPVELPDQTSALSQQASDTTVKLAIDREGQVMTSNRRIGPRNSFDYEYTPVEDFAIFLQSLDAKNRSTHPLEISVARDTPTQKVIDVLDIAQLQGFHNVSVRTLPETF</sequence>
<name>A0A8J3DBV2_9BACT</name>
<keyword evidence="7" id="KW-0813">Transport</keyword>
<evidence type="ECO:0000256" key="5">
    <source>
        <dbReference type="ARBA" id="ARBA00022989"/>
    </source>
</evidence>
<dbReference type="GO" id="GO:0022857">
    <property type="term" value="F:transmembrane transporter activity"/>
    <property type="evidence" value="ECO:0007669"/>
    <property type="project" value="InterPro"/>
</dbReference>
<dbReference type="Proteomes" id="UP000642829">
    <property type="component" value="Unassembled WGS sequence"/>
</dbReference>
<reference evidence="9" key="2">
    <citation type="submission" date="2020-09" db="EMBL/GenBank/DDBJ databases">
        <authorList>
            <person name="Sun Q."/>
            <person name="Kim S."/>
        </authorList>
    </citation>
    <scope>NUCLEOTIDE SEQUENCE</scope>
    <source>
        <strain evidence="9">KCTC 12870</strain>
    </source>
</reference>
<dbReference type="Pfam" id="PF02472">
    <property type="entry name" value="ExbD"/>
    <property type="match status" value="1"/>
</dbReference>
<proteinExistence type="inferred from homology"/>
<dbReference type="PANTHER" id="PTHR30558">
    <property type="entry name" value="EXBD MEMBRANE COMPONENT OF PMF-DRIVEN MACROMOLECULE IMPORT SYSTEM"/>
    <property type="match status" value="1"/>
</dbReference>
<comment type="similarity">
    <text evidence="2 7">Belongs to the ExbD/TolR family.</text>
</comment>
<dbReference type="InterPro" id="IPR003400">
    <property type="entry name" value="ExbD"/>
</dbReference>
<evidence type="ECO:0000256" key="7">
    <source>
        <dbReference type="RuleBase" id="RU003879"/>
    </source>
</evidence>
<keyword evidence="10" id="KW-1185">Reference proteome</keyword>
<evidence type="ECO:0000256" key="8">
    <source>
        <dbReference type="SAM" id="Phobius"/>
    </source>
</evidence>
<evidence type="ECO:0000313" key="9">
    <source>
        <dbReference type="EMBL" id="GHC02716.1"/>
    </source>
</evidence>
<reference evidence="9" key="1">
    <citation type="journal article" date="2014" name="Int. J. Syst. Evol. Microbiol.">
        <title>Complete genome sequence of Corynebacterium casei LMG S-19264T (=DSM 44701T), isolated from a smear-ripened cheese.</title>
        <authorList>
            <consortium name="US DOE Joint Genome Institute (JGI-PGF)"/>
            <person name="Walter F."/>
            <person name="Albersmeier A."/>
            <person name="Kalinowski J."/>
            <person name="Ruckert C."/>
        </authorList>
    </citation>
    <scope>NUCLEOTIDE SEQUENCE</scope>
    <source>
        <strain evidence="9">KCTC 12870</strain>
    </source>
</reference>
<organism evidence="9 10">
    <name type="scientific">Cerasicoccus arenae</name>
    <dbReference type="NCBI Taxonomy" id="424488"/>
    <lineage>
        <taxon>Bacteria</taxon>
        <taxon>Pseudomonadati</taxon>
        <taxon>Verrucomicrobiota</taxon>
        <taxon>Opitutia</taxon>
        <taxon>Puniceicoccales</taxon>
        <taxon>Cerasicoccaceae</taxon>
        <taxon>Cerasicoccus</taxon>
    </lineage>
</organism>
<keyword evidence="3" id="KW-1003">Cell membrane</keyword>
<evidence type="ECO:0000256" key="4">
    <source>
        <dbReference type="ARBA" id="ARBA00022692"/>
    </source>
</evidence>
<dbReference type="GO" id="GO:0015031">
    <property type="term" value="P:protein transport"/>
    <property type="evidence" value="ECO:0007669"/>
    <property type="project" value="UniProtKB-KW"/>
</dbReference>
<protein>
    <submittedName>
        <fullName evidence="9">Biopolymer transporter ExbD</fullName>
    </submittedName>
</protein>
<accession>A0A8J3DBV2</accession>
<keyword evidence="7" id="KW-0653">Protein transport</keyword>
<evidence type="ECO:0000313" key="10">
    <source>
        <dbReference type="Proteomes" id="UP000642829"/>
    </source>
</evidence>